<dbReference type="GO" id="GO:0016787">
    <property type="term" value="F:hydrolase activity"/>
    <property type="evidence" value="ECO:0007669"/>
    <property type="project" value="InterPro"/>
</dbReference>
<evidence type="ECO:0000313" key="2">
    <source>
        <dbReference type="EMBL" id="EFY85364.1"/>
    </source>
</evidence>
<dbReference type="PANTHER" id="PTHR37844:SF2">
    <property type="entry name" value="SER_THR PROTEIN PHOSPHATASE SUPERFAMILY (AFU_ORTHOLOGUE AFUA_1G14840)"/>
    <property type="match status" value="1"/>
</dbReference>
<evidence type="ECO:0000313" key="3">
    <source>
        <dbReference type="Proteomes" id="UP000002499"/>
    </source>
</evidence>
<dbReference type="InterPro" id="IPR004843">
    <property type="entry name" value="Calcineurin-like_PHP"/>
</dbReference>
<keyword evidence="3" id="KW-1185">Reference proteome</keyword>
<dbReference type="PANTHER" id="PTHR37844">
    <property type="entry name" value="SER/THR PROTEIN PHOSPHATASE SUPERFAMILY (AFU_ORTHOLOGUE AFUA_1G14840)"/>
    <property type="match status" value="1"/>
</dbReference>
<dbReference type="eggNOG" id="ENOG502RZN8">
    <property type="taxonomic scope" value="Eukaryota"/>
</dbReference>
<dbReference type="Proteomes" id="UP000002499">
    <property type="component" value="Unassembled WGS sequence"/>
</dbReference>
<organism evidence="3">
    <name type="scientific">Metarhizium acridum (strain CQMa 102)</name>
    <dbReference type="NCBI Taxonomy" id="655827"/>
    <lineage>
        <taxon>Eukaryota</taxon>
        <taxon>Fungi</taxon>
        <taxon>Dikarya</taxon>
        <taxon>Ascomycota</taxon>
        <taxon>Pezizomycotina</taxon>
        <taxon>Sordariomycetes</taxon>
        <taxon>Hypocreomycetidae</taxon>
        <taxon>Hypocreales</taxon>
        <taxon>Clavicipitaceae</taxon>
        <taxon>Metarhizium</taxon>
    </lineage>
</organism>
<dbReference type="HOGENOM" id="CLU_060372_0_1_1"/>
<dbReference type="Pfam" id="PF00149">
    <property type="entry name" value="Metallophos"/>
    <property type="match status" value="1"/>
</dbReference>
<dbReference type="OrthoDB" id="550558at2759"/>
<feature type="domain" description="Calcineurin-like phosphoesterase" evidence="1">
    <location>
        <begin position="4"/>
        <end position="233"/>
    </location>
</feature>
<dbReference type="GeneID" id="19252924"/>
<dbReference type="AlphaFoldDB" id="E9EFG5"/>
<dbReference type="EMBL" id="GL698580">
    <property type="protein sequence ID" value="EFY85364.1"/>
    <property type="molecule type" value="Genomic_DNA"/>
</dbReference>
<reference evidence="2 3" key="1">
    <citation type="journal article" date="2011" name="PLoS Genet.">
        <title>Genome sequencing and comparative transcriptomics of the model entomopathogenic fungi Metarhizium anisopliae and M. acridum.</title>
        <authorList>
            <person name="Gao Q."/>
            <person name="Jin K."/>
            <person name="Ying S.H."/>
            <person name="Zhang Y."/>
            <person name="Xiao G."/>
            <person name="Shang Y."/>
            <person name="Duan Z."/>
            <person name="Hu X."/>
            <person name="Xie X.Q."/>
            <person name="Zhou G."/>
            <person name="Peng G."/>
            <person name="Luo Z."/>
            <person name="Huang W."/>
            <person name="Wang B."/>
            <person name="Fang W."/>
            <person name="Wang S."/>
            <person name="Zhong Y."/>
            <person name="Ma L.J."/>
            <person name="St Leger R.J."/>
            <person name="Zhao G.P."/>
            <person name="Pei Y."/>
            <person name="Feng M.G."/>
            <person name="Xia Y."/>
            <person name="Wang C."/>
        </authorList>
    </citation>
    <scope>NUCLEOTIDE SEQUENCE [LARGE SCALE GENOMIC DNA]</scope>
    <source>
        <strain evidence="2 3">CQMa 102</strain>
    </source>
</reference>
<gene>
    <name evidence="2" type="ORF">MAC_08613</name>
</gene>
<dbReference type="InParanoid" id="E9EFG5"/>
<dbReference type="KEGG" id="maw:19252924"/>
<sequence length="277" mass="31856">MATIQIISDLHLEEHEDYDRFKIEPRTKYLALLGDIGNVDLQRNKCLGFLREQLCKFRIVFFVPGVEEVYGSSWGKVTEILEEFEQQTRQDGTLFGEFVLLNKRAFQIPKTSTFILGCSLFSSVQYRSDGHPREGLNQPSRIKYWNTSDHHRAHVSDLEWLNEMVASVAEESGHDSGFKIAIFTHWSPSRDERAVDQLFEDESYKCGFSTDLSQEECYLNRGVVLWAFGHTHYNCDFFADRRPDALGVVPPIRILTNQRGYSVEPAVGFDGDKTVEI</sequence>
<evidence type="ECO:0000259" key="1">
    <source>
        <dbReference type="Pfam" id="PF00149"/>
    </source>
</evidence>
<dbReference type="InterPro" id="IPR029052">
    <property type="entry name" value="Metallo-depent_PP-like"/>
</dbReference>
<dbReference type="SUPFAM" id="SSF56300">
    <property type="entry name" value="Metallo-dependent phosphatases"/>
    <property type="match status" value="1"/>
</dbReference>
<protein>
    <submittedName>
        <fullName evidence="2">Serine/threonine protein phosphatase</fullName>
    </submittedName>
</protein>
<name>E9EFG5_METAQ</name>
<accession>E9EFG5</accession>
<dbReference type="OMA" id="IFTHHAP"/>
<proteinExistence type="predicted"/>
<dbReference type="Gene3D" id="3.60.21.10">
    <property type="match status" value="1"/>
</dbReference>